<dbReference type="InterPro" id="IPR046341">
    <property type="entry name" value="SET_dom_sf"/>
</dbReference>
<feature type="compositionally biased region" description="Polar residues" evidence="6">
    <location>
        <begin position="1012"/>
        <end position="1021"/>
    </location>
</feature>
<feature type="compositionally biased region" description="Low complexity" evidence="6">
    <location>
        <begin position="84"/>
        <end position="93"/>
    </location>
</feature>
<keyword evidence="5" id="KW-0539">Nucleus</keyword>
<dbReference type="InterPro" id="IPR003340">
    <property type="entry name" value="B3_DNA-bd"/>
</dbReference>
<feature type="region of interest" description="Disordered" evidence="6">
    <location>
        <begin position="151"/>
        <end position="248"/>
    </location>
</feature>
<feature type="compositionally biased region" description="Polar residues" evidence="6">
    <location>
        <begin position="1082"/>
        <end position="1092"/>
    </location>
</feature>
<dbReference type="Pfam" id="PF00856">
    <property type="entry name" value="SET"/>
    <property type="match status" value="1"/>
</dbReference>
<keyword evidence="4" id="KW-0804">Transcription</keyword>
<dbReference type="PROSITE" id="PS50280">
    <property type="entry name" value="SET"/>
    <property type="match status" value="1"/>
</dbReference>
<feature type="region of interest" description="Disordered" evidence="6">
    <location>
        <begin position="1622"/>
        <end position="1680"/>
    </location>
</feature>
<keyword evidence="3" id="KW-0238">DNA-binding</keyword>
<dbReference type="GO" id="GO:0003677">
    <property type="term" value="F:DNA binding"/>
    <property type="evidence" value="ECO:0007669"/>
    <property type="project" value="UniProtKB-KW"/>
</dbReference>
<feature type="compositionally biased region" description="Basic and acidic residues" evidence="6">
    <location>
        <begin position="1054"/>
        <end position="1063"/>
    </location>
</feature>
<feature type="compositionally biased region" description="Basic and acidic residues" evidence="6">
    <location>
        <begin position="662"/>
        <end position="676"/>
    </location>
</feature>
<dbReference type="PANTHER" id="PTHR46655:SF1">
    <property type="entry name" value="HISTONE-LYSINE N-METHYLTRANSFERASE ATXR3"/>
    <property type="match status" value="1"/>
</dbReference>
<feature type="compositionally biased region" description="Basic residues" evidence="6">
    <location>
        <begin position="560"/>
        <end position="570"/>
    </location>
</feature>
<evidence type="ECO:0000259" key="7">
    <source>
        <dbReference type="PROSITE" id="PS50280"/>
    </source>
</evidence>
<evidence type="ECO:0000256" key="5">
    <source>
        <dbReference type="ARBA" id="ARBA00023242"/>
    </source>
</evidence>
<protein>
    <recommendedName>
        <fullName evidence="10">SET domain-containing protein</fullName>
    </recommendedName>
</protein>
<comment type="subcellular location">
    <subcellularLocation>
        <location evidence="1">Nucleus</location>
    </subcellularLocation>
</comment>
<dbReference type="PANTHER" id="PTHR46655">
    <property type="entry name" value="HISTONE-LYSINE N-METHYLTRANSFERASE ATXR3"/>
    <property type="match status" value="1"/>
</dbReference>
<feature type="domain" description="SET" evidence="7">
    <location>
        <begin position="1847"/>
        <end position="2000"/>
    </location>
</feature>
<feature type="compositionally biased region" description="Basic and acidic residues" evidence="6">
    <location>
        <begin position="336"/>
        <end position="359"/>
    </location>
</feature>
<evidence type="ECO:0000256" key="1">
    <source>
        <dbReference type="ARBA" id="ARBA00004123"/>
    </source>
</evidence>
<dbReference type="InterPro" id="IPR057851">
    <property type="entry name" value="ATXR3_GYF"/>
</dbReference>
<evidence type="ECO:0008006" key="10">
    <source>
        <dbReference type="Google" id="ProtNLM"/>
    </source>
</evidence>
<dbReference type="Gene3D" id="2.170.270.10">
    <property type="entry name" value="SET domain"/>
    <property type="match status" value="1"/>
</dbReference>
<dbReference type="SUPFAM" id="SSF101936">
    <property type="entry name" value="DNA-binding pseudobarrel domain"/>
    <property type="match status" value="1"/>
</dbReference>
<name>A0A6N2MM89_SALVM</name>
<evidence type="ECO:0000256" key="3">
    <source>
        <dbReference type="ARBA" id="ARBA00023125"/>
    </source>
</evidence>
<dbReference type="PROSITE" id="PS50863">
    <property type="entry name" value="B3"/>
    <property type="match status" value="1"/>
</dbReference>
<proteinExistence type="predicted"/>
<feature type="compositionally biased region" description="Basic and acidic residues" evidence="6">
    <location>
        <begin position="610"/>
        <end position="652"/>
    </location>
</feature>
<feature type="region of interest" description="Disordered" evidence="6">
    <location>
        <begin position="281"/>
        <end position="696"/>
    </location>
</feature>
<dbReference type="GO" id="GO:0005634">
    <property type="term" value="C:nucleus"/>
    <property type="evidence" value="ECO:0007669"/>
    <property type="project" value="UniProtKB-SubCell"/>
</dbReference>
<feature type="compositionally biased region" description="Basic and acidic residues" evidence="6">
    <location>
        <begin position="151"/>
        <end position="171"/>
    </location>
</feature>
<feature type="compositionally biased region" description="Low complexity" evidence="6">
    <location>
        <begin position="34"/>
        <end position="73"/>
    </location>
</feature>
<organism evidence="9">
    <name type="scientific">Salix viminalis</name>
    <name type="common">Common osier</name>
    <name type="synonym">Basket willow</name>
    <dbReference type="NCBI Taxonomy" id="40686"/>
    <lineage>
        <taxon>Eukaryota</taxon>
        <taxon>Viridiplantae</taxon>
        <taxon>Streptophyta</taxon>
        <taxon>Embryophyta</taxon>
        <taxon>Tracheophyta</taxon>
        <taxon>Spermatophyta</taxon>
        <taxon>Magnoliopsida</taxon>
        <taxon>eudicotyledons</taxon>
        <taxon>Gunneridae</taxon>
        <taxon>Pentapetalae</taxon>
        <taxon>rosids</taxon>
        <taxon>fabids</taxon>
        <taxon>Malpighiales</taxon>
        <taxon>Salicaceae</taxon>
        <taxon>Saliceae</taxon>
        <taxon>Salix</taxon>
    </lineage>
</organism>
<feature type="compositionally biased region" description="Basic and acidic residues" evidence="6">
    <location>
        <begin position="455"/>
        <end position="559"/>
    </location>
</feature>
<feature type="compositionally biased region" description="Basic and acidic residues" evidence="6">
    <location>
        <begin position="231"/>
        <end position="248"/>
    </location>
</feature>
<dbReference type="SUPFAM" id="SSF82199">
    <property type="entry name" value="SET domain"/>
    <property type="match status" value="1"/>
</dbReference>
<reference evidence="9" key="1">
    <citation type="submission" date="2019-03" db="EMBL/GenBank/DDBJ databases">
        <authorList>
            <person name="Mank J."/>
            <person name="Almeida P."/>
        </authorList>
    </citation>
    <scope>NUCLEOTIDE SEQUENCE</scope>
    <source>
        <strain evidence="9">78183</strain>
    </source>
</reference>
<feature type="compositionally biased region" description="Basic and acidic residues" evidence="6">
    <location>
        <begin position="417"/>
        <end position="427"/>
    </location>
</feature>
<sequence length="2597" mass="292591">MGDGGVACMPLQHSSNNIIMEERFPVQENNTATTTTVTAAVPSTSTTTTKAETVHNNNSNSSSGNNENNNNNNVSIGDEKDNGKGNSSNNGVTGKVKKVKRIIKVKKVVRKVVVGEKKGVGLVRKVKSAGGSGSNEVVVLEKRESGLLEKKESGLKEEKSKEVAAEKKESGLKSSSGSKTVENGDGLGSGDTKLQSGSNNIKEEVEEGELGTLKWPPKGEIENGEFVPTPEKSRRSEIERGEIGSEKWKKGDIEKGEIVSGNKWQKGEVVRDEIEKGEFIPDRWNGKDEYGYIRSRGRYDMSRERTPPSGKYSSEDVYRRKELTRSGGSLHSKSSMRRDSGQERSTRISSKIVDEEGSYKSEYSNGKNHGREHSSGNRLKRHGTDSDSNERKHYGDHASSKSRRLSEDGSRYPYSEHYSRHSVERFYKNSSSSRVSLSDKYSSRHHEPALSSKVVYDRHAHSDWSPLERPRYYDHRDRSPIRHEKSPYGRERTPYGPERSPHGRERSPYGRERSPYGRERSPYGRERSPYWRDRSPYGHDRSPYGREKSPYGLEKSPHDRSRHYEHRKRSPAYSERSPQDRARHHDRSDRTSNYLDCSPHDRTKPSNYKEASRKGGATEKRNSQYGNKQEDKISQKDPDVRDTEPSAKESQDKSSVLNLDGLDERNETRIEEKSESPRMNVKEPPQVDGPPPEELQSMEEDMDICDTPPHVPTVADSSTGKWFYLDHFGVECGPSKLCELKVLVDEGSLMSDHFIKHLDNDRWLTIENAISPLVPVNFPSVVPDAITQLVSPPEAPGNLLGDTGDIGQSCAQIGEGVPVNFLQPPVCPGHSAIESESLEDLQIEERVGVLLEGFSVVPGNELETVGEALQMTFEHVQWEGCIKAEGFTWQRTATSVHQDENSDELPRHSDVKTKEAAEAWPATLADKDDGFASSVDSTDWVGTGRGMRSLSRTDLLEENLFSMMDSSVCHMPKSGCEDPRWHTKEDLYNPSQCRKLDLPPWAFSSADDRNDTSGASRSTLNKPPITRGVKGTVLPVVRINACVVQDHGVSETRAKVRGKDRYHSRSARTHSSTNDAKRSSVECDSQSQAVNDQDSHGCWKSTASLNTPKDRLCSADELQLNLGDWYYLDGSGHERGPSSFSELQNLVDNGTIQKYSSVFRKFDRVWVPVASATETSVASVRIQQSNVELSAGSSGTLLKSQTAANIESNKDSSSFHSLHPQFIGFTRGKLHELVMKSYKNREFAVAINEALDPWIVAKQPQKELDKHMYLKSEPGCSLIKLMRIMDMEEETSHKVQTTFEQLCGDTNFYREESMSSEIEAGSWGLLDGPAVSFYKGISIQVDLSSVGPNCTDLMVRNIMNGYNKEKINALILEAAPSSWSLLFNFRRVSWLKSRTRIPEESNSKLRSLKQISGRDDFGELKEYFDSVNKRDSANQLFRRSLYKRSKVFDARKSSSILSRDARMRRWAVKKSESSYRRMEGFLAAGLKDIMKENIFDFFVPKVAEIEDRMKNGYYVGHGLRSVKEDISRMCRDAIKVKNRGAGDMNHITTLFLQLASRLEERDELMKSWKDDLSAALDSAPMKHKKKATGKKYMNRSNGNIPANGSFDYGEYASDQEIKKRISKLNRKSMDSGSETDDRSSEGGRSSDSTASDTESDLDFRSEGRTGESRGDGYSMTDEDEREWGARMTKVSLVPPVTRKYEVIDQYLIVADEDDVQRKMSVSLPDDYAEKLDAQKNGTEELDMELPEVKGYKPRKQLGDEVIEQEVYGIDPYTHNLLLDSMPEEVDWPLLQKHMFIEDVLLCTLNKQVRHFTGAGNTPMTYPILPVVEEIEQAAVKDCDIRTMKICRGILRAIDSRPDDKYVSYRKGDLVLYATKKVVLEMMTLLWSFWERTSSLYWPNAVYPAWKWFEKQDGIRLLQKDSKEPAPEFYNIYLERPKGDADGYDLVVVDAMHKANYASRICHSCKPNCEAKVTAVDGQYQIGIYTVREIQHGEEITFDYNSVTESKEEYEASVCLCGSQVCRGSYLNLTGEGAFQKVLKEWHGLLDRHYLMLTACELNSVSEEDYLDLGRAGLGSCLLGGLPDWVVSYSARLVRFINLERTKLPEEILRHNLEEKRKYFADICLEVERSDAEVQAEGVYNQRLQNLAVTLDKVRYVMRCIFGDPKQAPPPLEKLTPEETVSLLWKGDGSLVDELLQCMSPYMDADILNDLRSKVQARDPSDSDDIQKALQKSLLWLRDEVRSLPCTYKCRHDAAADLIHVYAYTKSFFRVREYDAFTSPPVHISPLDLGPKCADKLGGLPHKYQKTYGGNYCMGQLIFWHIQTNSEPDFAVAKASKGCLSLPEIGSFYAKVQKPSQQRIYGPKTVKLMLERMACLGGLRSFKAESEIPVEKYPQKPWPKDQIWSFKNSPKVFGSPMLDAVLNKAPLDREMTYSIPSDVGSMKFPADPTGSLSLKAARSCSPMGSILISEYSSGAPVLSGGNSRSGLETELVKKRLTKSDIASCLVFPTGNLSAFQMEQGRNAINFNARDPTGRVWEFKLCTRNHGRYKKPVIRGDWLDFVDEKGLTVNDFIILTMVADAENGVSYHIRVEPNLELAI</sequence>
<feature type="region of interest" description="Disordered" evidence="6">
    <location>
        <begin position="34"/>
        <end position="93"/>
    </location>
</feature>
<evidence type="ECO:0000256" key="4">
    <source>
        <dbReference type="ARBA" id="ARBA00023163"/>
    </source>
</evidence>
<feature type="compositionally biased region" description="Basic and acidic residues" evidence="6">
    <location>
        <begin position="577"/>
        <end position="590"/>
    </location>
</feature>
<accession>A0A6N2MM89</accession>
<evidence type="ECO:0000313" key="9">
    <source>
        <dbReference type="EMBL" id="VFU55334.1"/>
    </source>
</evidence>
<feature type="region of interest" description="Disordered" evidence="6">
    <location>
        <begin position="1579"/>
        <end position="1605"/>
    </location>
</feature>
<dbReference type="Pfam" id="PF19633">
    <property type="entry name" value="SDG2_C"/>
    <property type="match status" value="1"/>
</dbReference>
<keyword evidence="2" id="KW-0805">Transcription regulation</keyword>
<feature type="compositionally biased region" description="Basic and acidic residues" evidence="6">
    <location>
        <begin position="313"/>
        <end position="324"/>
    </location>
</feature>
<feature type="compositionally biased region" description="Basic residues" evidence="6">
    <location>
        <begin position="1581"/>
        <end position="1593"/>
    </location>
</feature>
<dbReference type="SMART" id="SM01019">
    <property type="entry name" value="B3"/>
    <property type="match status" value="1"/>
</dbReference>
<feature type="compositionally biased region" description="Basic and acidic residues" evidence="6">
    <location>
        <begin position="382"/>
        <end position="410"/>
    </location>
</feature>
<feature type="region of interest" description="Disordered" evidence="6">
    <location>
        <begin position="1054"/>
        <end position="1097"/>
    </location>
</feature>
<evidence type="ECO:0000259" key="8">
    <source>
        <dbReference type="PROSITE" id="PS50863"/>
    </source>
</evidence>
<dbReference type="Gene3D" id="2.40.330.10">
    <property type="entry name" value="DNA-binding pseudobarrel domain"/>
    <property type="match status" value="1"/>
</dbReference>
<gene>
    <name evidence="9" type="ORF">SVIM_LOCUS392928</name>
</gene>
<dbReference type="InterPro" id="IPR015300">
    <property type="entry name" value="DNA-bd_pseudobarrel_sf"/>
</dbReference>
<dbReference type="Pfam" id="PF02362">
    <property type="entry name" value="B3"/>
    <property type="match status" value="1"/>
</dbReference>
<evidence type="ECO:0000256" key="6">
    <source>
        <dbReference type="SAM" id="MobiDB-lite"/>
    </source>
</evidence>
<feature type="domain" description="TF-B3" evidence="8">
    <location>
        <begin position="2528"/>
        <end position="2591"/>
    </location>
</feature>
<feature type="compositionally biased region" description="Low complexity" evidence="6">
    <location>
        <begin position="1642"/>
        <end position="1652"/>
    </location>
</feature>
<feature type="compositionally biased region" description="Polar residues" evidence="6">
    <location>
        <begin position="428"/>
        <end position="440"/>
    </location>
</feature>
<feature type="region of interest" description="Disordered" evidence="6">
    <location>
        <begin position="1004"/>
        <end position="1028"/>
    </location>
</feature>
<dbReference type="SMART" id="SM00317">
    <property type="entry name" value="SET"/>
    <property type="match status" value="1"/>
</dbReference>
<feature type="compositionally biased region" description="Basic and acidic residues" evidence="6">
    <location>
        <begin position="1657"/>
        <end position="1670"/>
    </location>
</feature>
<dbReference type="EMBL" id="CAADRP010001885">
    <property type="protein sequence ID" value="VFU55334.1"/>
    <property type="molecule type" value="Genomic_DNA"/>
</dbReference>
<dbReference type="InterPro" id="IPR045606">
    <property type="entry name" value="ATXR3_C"/>
</dbReference>
<evidence type="ECO:0000256" key="2">
    <source>
        <dbReference type="ARBA" id="ARBA00023015"/>
    </source>
</evidence>
<dbReference type="Pfam" id="PF25531">
    <property type="entry name" value="GYF_ATXR3"/>
    <property type="match status" value="2"/>
</dbReference>
<feature type="compositionally biased region" description="Basic and acidic residues" evidence="6">
    <location>
        <begin position="281"/>
        <end position="306"/>
    </location>
</feature>
<dbReference type="CDD" id="cd10017">
    <property type="entry name" value="B3_DNA"/>
    <property type="match status" value="1"/>
</dbReference>
<dbReference type="InterPro" id="IPR001214">
    <property type="entry name" value="SET_dom"/>
</dbReference>